<gene>
    <name evidence="1" type="ORF">VCE7224_00672</name>
</gene>
<accession>A0A1C3J9W2</accession>
<protein>
    <recommendedName>
        <fullName evidence="3">Lipoprotein</fullName>
    </recommendedName>
</protein>
<evidence type="ECO:0000313" key="1">
    <source>
        <dbReference type="EMBL" id="SBT11938.1"/>
    </source>
</evidence>
<evidence type="ECO:0008006" key="3">
    <source>
        <dbReference type="Google" id="ProtNLM"/>
    </source>
</evidence>
<reference evidence="2" key="1">
    <citation type="submission" date="2016-06" db="EMBL/GenBank/DDBJ databases">
        <authorList>
            <person name="Rodrigo-Torres L."/>
            <person name="Arahal D.R."/>
        </authorList>
    </citation>
    <scope>NUCLEOTIDE SEQUENCE [LARGE SCALE GENOMIC DNA]</scope>
    <source>
        <strain evidence="2">CECT 7224</strain>
    </source>
</reference>
<dbReference type="RefSeq" id="WP_065675559.1">
    <property type="nucleotide sequence ID" value="NZ_AP025463.1"/>
</dbReference>
<dbReference type="EMBL" id="FLQZ01000013">
    <property type="protein sequence ID" value="SBT11938.1"/>
    <property type="molecule type" value="Genomic_DNA"/>
</dbReference>
<evidence type="ECO:0000313" key="2">
    <source>
        <dbReference type="Proteomes" id="UP000092819"/>
    </source>
</evidence>
<dbReference type="AlphaFoldDB" id="A0A1C3J9W2"/>
<proteinExistence type="predicted"/>
<name>A0A1C3J9W2_9VIBR</name>
<organism evidence="1 2">
    <name type="scientific">Vibrio celticus</name>
    <dbReference type="NCBI Taxonomy" id="446372"/>
    <lineage>
        <taxon>Bacteria</taxon>
        <taxon>Pseudomonadati</taxon>
        <taxon>Pseudomonadota</taxon>
        <taxon>Gammaproteobacteria</taxon>
        <taxon>Vibrionales</taxon>
        <taxon>Vibrionaceae</taxon>
        <taxon>Vibrio</taxon>
    </lineage>
</organism>
<sequence>MKKTLVSALIASATLAGCGGGGSSEPSQPSNSILLSGRAIDGYIVGATVHYDFNSNGVVDPDEPSAITEAGGVFTIEGDITEEQQACLEYVPVIVDVPVGAIDEDLGEVTQAYVLNLPPAFTLPEEVANGSVNITPLTTMLWESAKQTVEREQGAAYSCELVKDNEPVRNAIKDAMRNVAGDLVWHFNISEEELWSDYIADGNSAVYDIAEQLMASIQLSFEETYELSLQYPYAHINVAHYLNDPTDWQRQDDEQLWYKSISIRQGSFWSESIYAVDDNWLPERLIRNYLQEDSVTDFGTVGYVNEYRNMSSDPSFDDYMCSKSETLLSKVADTDNQYGMENKSSFYDLSELECNEVGLSDAADSQNMTLSTARMSGVYDEEGSRYKWNTVPSEYAHWLGFITDVESIDIDALNADIAALPQTYGTQDSVGADWWEHTKRYKEGVNNVSEHRTNTAAEMPNGDMVLHHRFISYPNGTFKYECDRGDGWYDCTK</sequence>
<dbReference type="PROSITE" id="PS51257">
    <property type="entry name" value="PROKAR_LIPOPROTEIN"/>
    <property type="match status" value="1"/>
</dbReference>
<keyword evidence="2" id="KW-1185">Reference proteome</keyword>
<dbReference type="Proteomes" id="UP000092819">
    <property type="component" value="Unassembled WGS sequence"/>
</dbReference>